<organism evidence="16 17">
    <name type="scientific">Paramuricea clavata</name>
    <name type="common">Red gorgonian</name>
    <name type="synonym">Violescent sea-whip</name>
    <dbReference type="NCBI Taxonomy" id="317549"/>
    <lineage>
        <taxon>Eukaryota</taxon>
        <taxon>Metazoa</taxon>
        <taxon>Cnidaria</taxon>
        <taxon>Anthozoa</taxon>
        <taxon>Octocorallia</taxon>
        <taxon>Malacalcyonacea</taxon>
        <taxon>Plexauridae</taxon>
        <taxon>Paramuricea</taxon>
    </lineage>
</organism>
<accession>A0A6S7HBJ2</accession>
<keyword evidence="5" id="KW-0808">Transferase</keyword>
<dbReference type="SUPFAM" id="SSF56112">
    <property type="entry name" value="Protein kinase-like (PK-like)"/>
    <property type="match status" value="1"/>
</dbReference>
<dbReference type="InterPro" id="IPR000719">
    <property type="entry name" value="Prot_kinase_dom"/>
</dbReference>
<dbReference type="GO" id="GO:0007411">
    <property type="term" value="P:axon guidance"/>
    <property type="evidence" value="ECO:0007669"/>
    <property type="project" value="TreeGrafter"/>
</dbReference>
<evidence type="ECO:0000256" key="9">
    <source>
        <dbReference type="ARBA" id="ARBA00022777"/>
    </source>
</evidence>
<evidence type="ECO:0000256" key="1">
    <source>
        <dbReference type="ARBA" id="ARBA00004251"/>
    </source>
</evidence>
<keyword evidence="6" id="KW-0812">Transmembrane</keyword>
<evidence type="ECO:0000256" key="12">
    <source>
        <dbReference type="ARBA" id="ARBA00023136"/>
    </source>
</evidence>
<dbReference type="Gene3D" id="1.10.510.10">
    <property type="entry name" value="Transferase(Phosphotransferase) domain 1"/>
    <property type="match status" value="1"/>
</dbReference>
<keyword evidence="11" id="KW-1133">Transmembrane helix</keyword>
<dbReference type="InterPro" id="IPR013783">
    <property type="entry name" value="Ig-like_fold"/>
</dbReference>
<dbReference type="Gene3D" id="3.30.200.20">
    <property type="entry name" value="Phosphorylase Kinase, domain 1"/>
    <property type="match status" value="1"/>
</dbReference>
<evidence type="ECO:0000256" key="2">
    <source>
        <dbReference type="ARBA" id="ARBA00011902"/>
    </source>
</evidence>
<dbReference type="Pfam" id="PF07714">
    <property type="entry name" value="PK_Tyr_Ser-Thr"/>
    <property type="match status" value="1"/>
</dbReference>
<keyword evidence="9" id="KW-0418">Kinase</keyword>
<keyword evidence="7" id="KW-0732">Signal</keyword>
<evidence type="ECO:0000256" key="8">
    <source>
        <dbReference type="ARBA" id="ARBA00022741"/>
    </source>
</evidence>
<dbReference type="EMBL" id="CACRXK020004568">
    <property type="protein sequence ID" value="CAB4003215.1"/>
    <property type="molecule type" value="Genomic_DNA"/>
</dbReference>
<keyword evidence="17" id="KW-1185">Reference proteome</keyword>
<dbReference type="InterPro" id="IPR013761">
    <property type="entry name" value="SAM/pointed_sf"/>
</dbReference>
<dbReference type="FunFam" id="3.30.200.20:FF:000143">
    <property type="entry name" value="Ephrin type-B receptor 6"/>
    <property type="match status" value="1"/>
</dbReference>
<dbReference type="InterPro" id="IPR020635">
    <property type="entry name" value="Tyr_kinase_cat_dom"/>
</dbReference>
<dbReference type="PROSITE" id="PS00107">
    <property type="entry name" value="PROTEIN_KINASE_ATP"/>
    <property type="match status" value="1"/>
</dbReference>
<evidence type="ECO:0000256" key="13">
    <source>
        <dbReference type="ARBA" id="ARBA00023137"/>
    </source>
</evidence>
<keyword evidence="14 16" id="KW-0675">Receptor</keyword>
<dbReference type="InterPro" id="IPR001245">
    <property type="entry name" value="Ser-Thr/Tyr_kinase_cat_dom"/>
</dbReference>
<evidence type="ECO:0000256" key="7">
    <source>
        <dbReference type="ARBA" id="ARBA00022729"/>
    </source>
</evidence>
<dbReference type="InterPro" id="IPR017441">
    <property type="entry name" value="Protein_kinase_ATP_BS"/>
</dbReference>
<dbReference type="SMART" id="SM00454">
    <property type="entry name" value="SAM"/>
    <property type="match status" value="1"/>
</dbReference>
<dbReference type="SUPFAM" id="SSF57184">
    <property type="entry name" value="Growth factor receptor domain"/>
    <property type="match status" value="1"/>
</dbReference>
<dbReference type="EC" id="2.7.10.1" evidence="2"/>
<evidence type="ECO:0000256" key="14">
    <source>
        <dbReference type="ARBA" id="ARBA00023170"/>
    </source>
</evidence>
<dbReference type="InterPro" id="IPR011641">
    <property type="entry name" value="Tyr-kin_ephrin_A/B_rcpt-like"/>
</dbReference>
<dbReference type="SUPFAM" id="SSF47769">
    <property type="entry name" value="SAM/Pointed domain"/>
    <property type="match status" value="1"/>
</dbReference>
<dbReference type="Proteomes" id="UP001152795">
    <property type="component" value="Unassembled WGS sequence"/>
</dbReference>
<dbReference type="Pfam" id="PF14575">
    <property type="entry name" value="EphA2_TM"/>
    <property type="match status" value="1"/>
</dbReference>
<reference evidence="16" key="1">
    <citation type="submission" date="2020-04" db="EMBL/GenBank/DDBJ databases">
        <authorList>
            <person name="Alioto T."/>
            <person name="Alioto T."/>
            <person name="Gomez Garrido J."/>
        </authorList>
    </citation>
    <scope>NUCLEOTIDE SEQUENCE</scope>
    <source>
        <strain evidence="16">A484AB</strain>
    </source>
</reference>
<dbReference type="FunFam" id="1.10.510.10:FF:000268">
    <property type="entry name" value="Receptor protein-tyrosine kinase"/>
    <property type="match status" value="1"/>
</dbReference>
<dbReference type="InterPro" id="IPR036116">
    <property type="entry name" value="FN3_sf"/>
</dbReference>
<evidence type="ECO:0000313" key="16">
    <source>
        <dbReference type="EMBL" id="CAB4003215.1"/>
    </source>
</evidence>
<comment type="subcellular location">
    <subcellularLocation>
        <location evidence="1">Cell membrane</location>
        <topology evidence="1">Single-pass type I membrane protein</topology>
    </subcellularLocation>
</comment>
<keyword evidence="4" id="KW-0597">Phosphoprotein</keyword>
<dbReference type="Pfam" id="PF00041">
    <property type="entry name" value="fn3"/>
    <property type="match status" value="1"/>
</dbReference>
<dbReference type="CDD" id="cd00063">
    <property type="entry name" value="FN3"/>
    <property type="match status" value="1"/>
</dbReference>
<proteinExistence type="predicted"/>
<dbReference type="InterPro" id="IPR050449">
    <property type="entry name" value="Ephrin_rcpt_TKs"/>
</dbReference>
<dbReference type="Gene3D" id="2.60.40.10">
    <property type="entry name" value="Immunoglobulins"/>
    <property type="match status" value="1"/>
</dbReference>
<protein>
    <recommendedName>
        <fullName evidence="2">receptor protein-tyrosine kinase</fullName>
        <ecNumber evidence="2">2.7.10.1</ecNumber>
    </recommendedName>
</protein>
<keyword evidence="3" id="KW-1003">Cell membrane</keyword>
<dbReference type="Gene3D" id="1.10.150.50">
    <property type="entry name" value="Transcription Factor, Ets-1"/>
    <property type="match status" value="1"/>
</dbReference>
<dbReference type="GO" id="GO:0005524">
    <property type="term" value="F:ATP binding"/>
    <property type="evidence" value="ECO:0007669"/>
    <property type="project" value="UniProtKB-UniRule"/>
</dbReference>
<evidence type="ECO:0000256" key="6">
    <source>
        <dbReference type="ARBA" id="ARBA00022692"/>
    </source>
</evidence>
<keyword evidence="10" id="KW-0067">ATP-binding</keyword>
<evidence type="ECO:0000256" key="10">
    <source>
        <dbReference type="ARBA" id="ARBA00022840"/>
    </source>
</evidence>
<keyword evidence="15" id="KW-0325">Glycoprotein</keyword>
<dbReference type="InterPro" id="IPR011009">
    <property type="entry name" value="Kinase-like_dom_sf"/>
</dbReference>
<evidence type="ECO:0000256" key="15">
    <source>
        <dbReference type="ARBA" id="ARBA00023180"/>
    </source>
</evidence>
<evidence type="ECO:0000256" key="11">
    <source>
        <dbReference type="ARBA" id="ARBA00022989"/>
    </source>
</evidence>
<dbReference type="PROSITE" id="PS50853">
    <property type="entry name" value="FN3"/>
    <property type="match status" value="1"/>
</dbReference>
<evidence type="ECO:0000313" key="17">
    <source>
        <dbReference type="Proteomes" id="UP001152795"/>
    </source>
</evidence>
<dbReference type="InterPro" id="IPR001660">
    <property type="entry name" value="SAM"/>
</dbReference>
<dbReference type="Gene3D" id="2.10.50.10">
    <property type="entry name" value="Tumor Necrosis Factor Receptor, subunit A, domain 2"/>
    <property type="match status" value="1"/>
</dbReference>
<dbReference type="SMART" id="SM01411">
    <property type="entry name" value="Ephrin_rec_like"/>
    <property type="match status" value="1"/>
</dbReference>
<dbReference type="PROSITE" id="PS00109">
    <property type="entry name" value="PROTEIN_KINASE_TYR"/>
    <property type="match status" value="1"/>
</dbReference>
<dbReference type="GO" id="GO:0005005">
    <property type="term" value="F:transmembrane-ephrin receptor activity"/>
    <property type="evidence" value="ECO:0007669"/>
    <property type="project" value="TreeGrafter"/>
</dbReference>
<dbReference type="InterPro" id="IPR027936">
    <property type="entry name" value="Eph_TM"/>
</dbReference>
<dbReference type="AlphaFoldDB" id="A0A6S7HBJ2"/>
<dbReference type="InterPro" id="IPR008266">
    <property type="entry name" value="Tyr_kinase_AS"/>
</dbReference>
<dbReference type="SMART" id="SM00060">
    <property type="entry name" value="FN3"/>
    <property type="match status" value="1"/>
</dbReference>
<dbReference type="GO" id="GO:0005886">
    <property type="term" value="C:plasma membrane"/>
    <property type="evidence" value="ECO:0007669"/>
    <property type="project" value="UniProtKB-SubCell"/>
</dbReference>
<dbReference type="InterPro" id="IPR003961">
    <property type="entry name" value="FN3_dom"/>
</dbReference>
<dbReference type="PANTHER" id="PTHR46877:SF14">
    <property type="entry name" value="RECEPTOR PROTEIN-TYROSINE KINASE"/>
    <property type="match status" value="1"/>
</dbReference>
<evidence type="ECO:0000256" key="3">
    <source>
        <dbReference type="ARBA" id="ARBA00022475"/>
    </source>
</evidence>
<dbReference type="PANTHER" id="PTHR46877">
    <property type="entry name" value="EPH RECEPTOR A5"/>
    <property type="match status" value="1"/>
</dbReference>
<dbReference type="SUPFAM" id="SSF49265">
    <property type="entry name" value="Fibronectin type III"/>
    <property type="match status" value="1"/>
</dbReference>
<evidence type="ECO:0000256" key="5">
    <source>
        <dbReference type="ARBA" id="ARBA00022679"/>
    </source>
</evidence>
<sequence>SHQTGCEMSCVREMSFIFSLYIILSAFHIHNSVCKEVILKTGTCSEYFERSVEDPDFRTTGWSPKAANDGCSICNSQDTAESWLVTKFQQVKEFIKSVHVNVKVYRPECGLCKNQDVKVYILGKALPIGQKGLKEAVGILKNLTLVTTLKNQKDLTDKFHQFHFEPNAPQLSIAFLSAGSCTLIKDITLSYFVCDKNTSAGVNLPRTVAPDSGSQRVNVSCPENTLNPGNEEAYGLCSSKGIWKIISPCICKKGYTLNTIEEGCIECAVNTYKDTLGNGKCTNCPRNSGRNLKGQSQCMCQDDFYRFQGENYTKPCYGVPSPVGDVKYIDKTETSITLLWTPPPDQGVLYDIECNKCPSGSDSGSCVVPCGRSVMFIPSQNNLTYTNVTIQGLDQDTEYQFVIYSKNMNSARISRTNWKSAVKKIKTEGMSKSDGLPAAVIIVVPVVVIILMIVIIILVVCLLKRRKIRRFRASQRSRGGGDFPLIPGEKNYIDPTTYDNPERAVSEFAKELDRNLIKLEAIIGGGEFGDVYKGDMKLPGQPSMKVAIKTLKAGATRKNRTDFLIEASVMGQFKHINVITLEGVVTKTTPLLIVTEFMENGSLDKYLKENDGVLKAPQLLGLAQGVASGMEYLAGMHFVHRDLAARNVLVNANLACKVADFGLSRDIGNTAESEYETQGGKIPVRWTAPEAITYRKFSTASDIWSYGILLWEIMSFAERPYWNWGNEEVMKRVAEGYRLPPPMNCPKTVHQLMKECWLTDRTKRPAFKEIVRIIEEWIKYPEKLNEDYIKVRRTEPLDYAAFTSIKDWLEAIKMGMYASNFSKAGYEELSDVAQLTEDELLEKVGVRLVGHRHKIYQRIKEMSEDMNLKREQSVRI</sequence>
<dbReference type="GO" id="GO:0030425">
    <property type="term" value="C:dendrite"/>
    <property type="evidence" value="ECO:0007669"/>
    <property type="project" value="TreeGrafter"/>
</dbReference>
<dbReference type="Pfam" id="PF07699">
    <property type="entry name" value="Ephrin_rec_like"/>
    <property type="match status" value="1"/>
</dbReference>
<dbReference type="PROSITE" id="PS50105">
    <property type="entry name" value="SAM_DOMAIN"/>
    <property type="match status" value="1"/>
</dbReference>
<dbReference type="PRINTS" id="PR00109">
    <property type="entry name" value="TYRKINASE"/>
</dbReference>
<name>A0A6S7HBJ2_PARCT</name>
<dbReference type="OrthoDB" id="4062651at2759"/>
<gene>
    <name evidence="16" type="ORF">PACLA_8A077843</name>
</gene>
<keyword evidence="12" id="KW-0472">Membrane</keyword>
<dbReference type="InterPro" id="IPR009030">
    <property type="entry name" value="Growth_fac_rcpt_cys_sf"/>
</dbReference>
<keyword evidence="13" id="KW-0829">Tyrosine-protein kinase</keyword>
<dbReference type="PROSITE" id="PS50011">
    <property type="entry name" value="PROTEIN_KINASE_DOM"/>
    <property type="match status" value="1"/>
</dbReference>
<dbReference type="Pfam" id="PF07647">
    <property type="entry name" value="SAM_2"/>
    <property type="match status" value="1"/>
</dbReference>
<feature type="non-terminal residue" evidence="16">
    <location>
        <position position="1"/>
    </location>
</feature>
<evidence type="ECO:0000256" key="4">
    <source>
        <dbReference type="ARBA" id="ARBA00022553"/>
    </source>
</evidence>
<dbReference type="SMART" id="SM00219">
    <property type="entry name" value="TyrKc"/>
    <property type="match status" value="1"/>
</dbReference>
<keyword evidence="8" id="KW-0547">Nucleotide-binding</keyword>
<comment type="caution">
    <text evidence="16">The sequence shown here is derived from an EMBL/GenBank/DDBJ whole genome shotgun (WGS) entry which is preliminary data.</text>
</comment>